<reference evidence="3 4" key="1">
    <citation type="journal article" date="2015" name="Genome Announc.">
        <title>Expanding the biotechnology potential of lactobacilli through comparative genomics of 213 strains and associated genera.</title>
        <authorList>
            <person name="Sun Z."/>
            <person name="Harris H.M."/>
            <person name="McCann A."/>
            <person name="Guo C."/>
            <person name="Argimon S."/>
            <person name="Zhang W."/>
            <person name="Yang X."/>
            <person name="Jeffery I.B."/>
            <person name="Cooney J.C."/>
            <person name="Kagawa T.F."/>
            <person name="Liu W."/>
            <person name="Song Y."/>
            <person name="Salvetti E."/>
            <person name="Wrobel A."/>
            <person name="Rasinkangas P."/>
            <person name="Parkhill J."/>
            <person name="Rea M.C."/>
            <person name="O'Sullivan O."/>
            <person name="Ritari J."/>
            <person name="Douillard F.P."/>
            <person name="Paul Ross R."/>
            <person name="Yang R."/>
            <person name="Briner A.E."/>
            <person name="Felis G.E."/>
            <person name="de Vos W.M."/>
            <person name="Barrangou R."/>
            <person name="Klaenhammer T.R."/>
            <person name="Caufield P.W."/>
            <person name="Cui Y."/>
            <person name="Zhang H."/>
            <person name="O'Toole P.W."/>
        </authorList>
    </citation>
    <scope>NUCLEOTIDE SEQUENCE [LARGE SCALE GENOMIC DNA]</scope>
    <source>
        <strain evidence="3 4">DSM 6035</strain>
    </source>
</reference>
<evidence type="ECO:0000256" key="1">
    <source>
        <dbReference type="SAM" id="MobiDB-lite"/>
    </source>
</evidence>
<dbReference type="Proteomes" id="UP000051412">
    <property type="component" value="Unassembled WGS sequence"/>
</dbReference>
<sequence length="164" mass="18447">MNRKPLYRRPWLWIVVLLLLIAGGWFINYRSQTQEAPRDTVAKISKKTDKKEKVAKKPQDKEKDHSLTKPASGGQTEVNGTGQTVNTTVPQQPSIAENTVPANTQEKELWVDPDNYEPNSIIGDRSTMYCYLPGQYPDPGIAPENVVYFDSLAEAQAAGYRTHQ</sequence>
<keyword evidence="2" id="KW-1133">Transmembrane helix</keyword>
<keyword evidence="4" id="KW-1185">Reference proteome</keyword>
<evidence type="ECO:0000313" key="3">
    <source>
        <dbReference type="EMBL" id="KRM24975.1"/>
    </source>
</evidence>
<dbReference type="SUPFAM" id="SSF57884">
    <property type="entry name" value="Ada DNA repair protein, N-terminal domain (N-Ada 10)"/>
    <property type="match status" value="1"/>
</dbReference>
<feature type="transmembrane region" description="Helical" evidence="2">
    <location>
        <begin position="12"/>
        <end position="29"/>
    </location>
</feature>
<dbReference type="AlphaFoldDB" id="A0A0R1X3Y9"/>
<gene>
    <name evidence="3" type="ORF">FD32_GL001098</name>
</gene>
<dbReference type="InterPro" id="IPR035451">
    <property type="entry name" value="Ada-like_dom_sf"/>
</dbReference>
<feature type="compositionally biased region" description="Basic and acidic residues" evidence="1">
    <location>
        <begin position="37"/>
        <end position="67"/>
    </location>
</feature>
<dbReference type="RefSeq" id="WP_047770095.1">
    <property type="nucleotide sequence ID" value="NZ_AZGM01000140.1"/>
</dbReference>
<keyword evidence="2" id="KW-0472">Membrane</keyword>
<feature type="compositionally biased region" description="Polar residues" evidence="1">
    <location>
        <begin position="94"/>
        <end position="104"/>
    </location>
</feature>
<accession>A0A0R1X3Y9</accession>
<proteinExistence type="predicted"/>
<feature type="compositionally biased region" description="Low complexity" evidence="1">
    <location>
        <begin position="78"/>
        <end position="93"/>
    </location>
</feature>
<dbReference type="PATRIC" id="fig|1423782.4.peg.1149"/>
<organism evidence="3 4">
    <name type="scientific">Limosilactobacillus panis DSM 6035</name>
    <dbReference type="NCBI Taxonomy" id="1423782"/>
    <lineage>
        <taxon>Bacteria</taxon>
        <taxon>Bacillati</taxon>
        <taxon>Bacillota</taxon>
        <taxon>Bacilli</taxon>
        <taxon>Lactobacillales</taxon>
        <taxon>Lactobacillaceae</taxon>
        <taxon>Limosilactobacillus</taxon>
    </lineage>
</organism>
<keyword evidence="2" id="KW-0812">Transmembrane</keyword>
<evidence type="ECO:0000313" key="4">
    <source>
        <dbReference type="Proteomes" id="UP000051412"/>
    </source>
</evidence>
<feature type="region of interest" description="Disordered" evidence="1">
    <location>
        <begin position="37"/>
        <end position="107"/>
    </location>
</feature>
<protein>
    <submittedName>
        <fullName evidence="3">Uncharacterized protein</fullName>
    </submittedName>
</protein>
<dbReference type="EMBL" id="AZGM01000140">
    <property type="protein sequence ID" value="KRM24975.1"/>
    <property type="molecule type" value="Genomic_DNA"/>
</dbReference>
<name>A0A0R1X3Y9_9LACO</name>
<dbReference type="OrthoDB" id="9978787at2"/>
<evidence type="ECO:0000256" key="2">
    <source>
        <dbReference type="SAM" id="Phobius"/>
    </source>
</evidence>
<comment type="caution">
    <text evidence="3">The sequence shown here is derived from an EMBL/GenBank/DDBJ whole genome shotgun (WGS) entry which is preliminary data.</text>
</comment>